<dbReference type="EMBL" id="CADCSY010000080">
    <property type="protein sequence ID" value="CAA9241814.1"/>
    <property type="molecule type" value="Genomic_DNA"/>
</dbReference>
<feature type="transmembrane region" description="Helical" evidence="2">
    <location>
        <begin position="388"/>
        <end position="407"/>
    </location>
</feature>
<evidence type="ECO:0008006" key="4">
    <source>
        <dbReference type="Google" id="ProtNLM"/>
    </source>
</evidence>
<feature type="transmembrane region" description="Helical" evidence="2">
    <location>
        <begin position="278"/>
        <end position="298"/>
    </location>
</feature>
<organism evidence="3">
    <name type="scientific">uncultured Acidimicrobiales bacterium</name>
    <dbReference type="NCBI Taxonomy" id="310071"/>
    <lineage>
        <taxon>Bacteria</taxon>
        <taxon>Bacillati</taxon>
        <taxon>Actinomycetota</taxon>
        <taxon>Acidimicrobiia</taxon>
        <taxon>Acidimicrobiales</taxon>
        <taxon>environmental samples</taxon>
    </lineage>
</organism>
<feature type="transmembrane region" description="Helical" evidence="2">
    <location>
        <begin position="413"/>
        <end position="440"/>
    </location>
</feature>
<keyword evidence="2" id="KW-1133">Transmembrane helix</keyword>
<feature type="transmembrane region" description="Helical" evidence="2">
    <location>
        <begin position="243"/>
        <end position="266"/>
    </location>
</feature>
<keyword evidence="2" id="KW-0812">Transmembrane</keyword>
<proteinExistence type="predicted"/>
<sequence length="667" mass="70680">MPPASSRSRAPEQVEGAEEVDEAEVAHTSDGATSNGAGAPGATSSRHPSSSEPPAPTSTRSWLGLLGLTLLLAAPLVVALVALGRPRWFPILDLAMTELRIRDVGTRNTPLIGLPGRIGVLGEEQGSHPGPLSFWLLAPAYRLFGSSAWASEVATVVLHTAAMGTALWLARRRGGWALVLGVAAVLATLARSYGPELLTQPWNPYMPLLWWFVLLLAVWSVVARDVVALPVAMVAGSICAQTHAPYLGLVAGMVGVALLGVGAAFRGTSKGSAERRRIVRWTLGSLALGALLWTAPVVDQLTVEPGNFSLLADHFGSPPEEAVGLGTGVEMVLLHLDPWRLVTEQGADAGSLSEAAQAPTGSLLPGIVVLLLWAGSVAVAWKLRHQALLRLHLVCGAGLALAVLSISRVFGPLWYYLMTWAWGITSLMILATGWTVAAFLARRREGRPDPSLRRAGAAALVGATVVSTVVFAVDASGVEQPADDLSETMAVMVPDVLEALGDDGVEGRGRDERYLVLWSDAIHIGAQGIALVNELERAGYDVGVTESWGVPVARHRIREAAESTSFVRLATGVHVERWRDNPDATEIAFVDLRTPAEVAEFERTRADVIEDLEQAGLTDLVTQVDFNLFAAAIDPRVPQAAQDGMTKLLQLGQPTAIFVGPATLAQD</sequence>
<keyword evidence="2" id="KW-0472">Membrane</keyword>
<feature type="transmembrane region" description="Helical" evidence="2">
    <location>
        <begin position="362"/>
        <end position="381"/>
    </location>
</feature>
<gene>
    <name evidence="3" type="ORF">AVDCRST_MAG20-1762</name>
</gene>
<protein>
    <recommendedName>
        <fullName evidence="4">Glycosyltransferase RgtA/B/C/D-like domain-containing protein</fullName>
    </recommendedName>
</protein>
<reference evidence="3" key="1">
    <citation type="submission" date="2020-02" db="EMBL/GenBank/DDBJ databases">
        <authorList>
            <person name="Meier V. D."/>
        </authorList>
    </citation>
    <scope>NUCLEOTIDE SEQUENCE</scope>
    <source>
        <strain evidence="3">AVDCRST_MAG20</strain>
    </source>
</reference>
<name>A0A6J4I411_9ACTN</name>
<feature type="transmembrane region" description="Helical" evidence="2">
    <location>
        <begin position="452"/>
        <end position="473"/>
    </location>
</feature>
<feature type="transmembrane region" description="Helical" evidence="2">
    <location>
        <begin position="205"/>
        <end position="223"/>
    </location>
</feature>
<accession>A0A6J4I411</accession>
<feature type="transmembrane region" description="Helical" evidence="2">
    <location>
        <begin position="62"/>
        <end position="83"/>
    </location>
</feature>
<evidence type="ECO:0000256" key="1">
    <source>
        <dbReference type="SAM" id="MobiDB-lite"/>
    </source>
</evidence>
<dbReference type="AlphaFoldDB" id="A0A6J4I411"/>
<evidence type="ECO:0000313" key="3">
    <source>
        <dbReference type="EMBL" id="CAA9241814.1"/>
    </source>
</evidence>
<evidence type="ECO:0000256" key="2">
    <source>
        <dbReference type="SAM" id="Phobius"/>
    </source>
</evidence>
<feature type="transmembrane region" description="Helical" evidence="2">
    <location>
        <begin position="149"/>
        <end position="169"/>
    </location>
</feature>
<feature type="region of interest" description="Disordered" evidence="1">
    <location>
        <begin position="1"/>
        <end position="58"/>
    </location>
</feature>
<feature type="transmembrane region" description="Helical" evidence="2">
    <location>
        <begin position="175"/>
        <end position="193"/>
    </location>
</feature>
<feature type="compositionally biased region" description="Polar residues" evidence="1">
    <location>
        <begin position="30"/>
        <end position="47"/>
    </location>
</feature>